<dbReference type="EMBL" id="CP002454">
    <property type="protein sequence ID" value="ADV68861.1"/>
    <property type="molecule type" value="Genomic_DNA"/>
</dbReference>
<dbReference type="AlphaFoldDB" id="E8U4J6"/>
<reference evidence="1 2" key="1">
    <citation type="journal article" date="2011" name="Stand. Genomic Sci.">
        <title>Complete genome sequence of Deinococcus maricopensis type strain (LB-34).</title>
        <authorList>
            <person name="Pukall R."/>
            <person name="Zeytun A."/>
            <person name="Lucas S."/>
            <person name="Lapidus A."/>
            <person name="Hammon N."/>
            <person name="Deshpande S."/>
            <person name="Nolan M."/>
            <person name="Cheng J.F."/>
            <person name="Pitluck S."/>
            <person name="Liolios K."/>
            <person name="Pagani I."/>
            <person name="Mikhailova N."/>
            <person name="Ivanova N."/>
            <person name="Mavromatis K."/>
            <person name="Pati A."/>
            <person name="Tapia R."/>
            <person name="Han C."/>
            <person name="Goodwin L."/>
            <person name="Chen A."/>
            <person name="Palaniappan K."/>
            <person name="Land M."/>
            <person name="Hauser L."/>
            <person name="Chang Y.J."/>
            <person name="Jeffries C.D."/>
            <person name="Brambilla E.M."/>
            <person name="Rohde M."/>
            <person name="Goker M."/>
            <person name="Detter J.C."/>
            <person name="Woyke T."/>
            <person name="Bristow J."/>
            <person name="Eisen J.A."/>
            <person name="Markowitz V."/>
            <person name="Hugenholtz P."/>
            <person name="Kyrpides N.C."/>
            <person name="Klenk H.P."/>
        </authorList>
    </citation>
    <scope>NUCLEOTIDE SEQUENCE [LARGE SCALE GENOMIC DNA]</scope>
    <source>
        <strain evidence="2">DSM 21211 / LMG 22137 / NRRL B-23946 / LB-34</strain>
    </source>
</reference>
<gene>
    <name evidence="1" type="ordered locus">Deima_3234</name>
</gene>
<dbReference type="HOGENOM" id="CLU_199606_0_0_0"/>
<name>E8U4J6_DEIML</name>
<dbReference type="KEGG" id="dmr:Deima_3234"/>
<reference evidence="2" key="2">
    <citation type="submission" date="2011-01" db="EMBL/GenBank/DDBJ databases">
        <title>The complete genome of Deinococcus maricopensis DSM 21211.</title>
        <authorList>
            <consortium name="US DOE Joint Genome Institute (JGI-PGF)"/>
            <person name="Lucas S."/>
            <person name="Copeland A."/>
            <person name="Lapidus A."/>
            <person name="Goodwin L."/>
            <person name="Pitluck S."/>
            <person name="Kyrpides N."/>
            <person name="Mavromatis K."/>
            <person name="Pagani I."/>
            <person name="Ivanova N."/>
            <person name="Ovchinnikova G."/>
            <person name="Zeytun A."/>
            <person name="Detter J.C."/>
            <person name="Han C."/>
            <person name="Land M."/>
            <person name="Hauser L."/>
            <person name="Markowitz V."/>
            <person name="Cheng J.-F."/>
            <person name="Hugenholtz P."/>
            <person name="Woyke T."/>
            <person name="Wu D."/>
            <person name="Pukall R."/>
            <person name="Gehrich-Schroeter G."/>
            <person name="Brambilla E."/>
            <person name="Klenk H.-P."/>
            <person name="Eisen J.A."/>
        </authorList>
    </citation>
    <scope>NUCLEOTIDE SEQUENCE [LARGE SCALE GENOMIC DNA]</scope>
    <source>
        <strain evidence="2">DSM 21211 / LMG 22137 / NRRL B-23946 / LB-34</strain>
    </source>
</reference>
<evidence type="ECO:0000313" key="2">
    <source>
        <dbReference type="Proteomes" id="UP000008635"/>
    </source>
</evidence>
<organism evidence="1 2">
    <name type="scientific">Deinococcus maricopensis (strain DSM 21211 / LMG 22137 / NRRL B-23946 / LB-34)</name>
    <dbReference type="NCBI Taxonomy" id="709986"/>
    <lineage>
        <taxon>Bacteria</taxon>
        <taxon>Thermotogati</taxon>
        <taxon>Deinococcota</taxon>
        <taxon>Deinococci</taxon>
        <taxon>Deinococcales</taxon>
        <taxon>Deinococcaceae</taxon>
        <taxon>Deinococcus</taxon>
    </lineage>
</organism>
<protein>
    <submittedName>
        <fullName evidence="1">Uncharacterized protein</fullName>
    </submittedName>
</protein>
<sequence>MSRSEFLRERNARWACLREVAERGAPGQAEFEAALQDLRALIGWSRAQVLAGLGLHPDNEPIP</sequence>
<dbReference type="STRING" id="709986.Deima_3234"/>
<keyword evidence="2" id="KW-1185">Reference proteome</keyword>
<evidence type="ECO:0000313" key="1">
    <source>
        <dbReference type="EMBL" id="ADV68861.1"/>
    </source>
</evidence>
<dbReference type="OrthoDB" id="74073at2"/>
<accession>E8U4J6</accession>
<dbReference type="Proteomes" id="UP000008635">
    <property type="component" value="Chromosome"/>
</dbReference>
<proteinExistence type="predicted"/>